<proteinExistence type="predicted"/>
<dbReference type="AlphaFoldDB" id="C0CU33"/>
<feature type="non-terminal residue" evidence="1">
    <location>
        <position position="1"/>
    </location>
</feature>
<protein>
    <submittedName>
        <fullName evidence="1">Uncharacterized protein</fullName>
    </submittedName>
</protein>
<comment type="caution">
    <text evidence="1">The sequence shown here is derived from an EMBL/GenBank/DDBJ whole genome shotgun (WGS) entry which is preliminary data.</text>
</comment>
<reference evidence="1 2" key="2">
    <citation type="submission" date="2009-02" db="EMBL/GenBank/DDBJ databases">
        <title>Draft genome sequence of Clostridium asparagiforme (DSM 15981).</title>
        <authorList>
            <person name="Sudarsanam P."/>
            <person name="Ley R."/>
            <person name="Guruge J."/>
            <person name="Turnbaugh P.J."/>
            <person name="Mahowald M."/>
            <person name="Liep D."/>
            <person name="Gordon J."/>
        </authorList>
    </citation>
    <scope>NUCLEOTIDE SEQUENCE [LARGE SCALE GENOMIC DNA]</scope>
    <source>
        <strain evidence="1 2">DSM 15981</strain>
    </source>
</reference>
<keyword evidence="2" id="KW-1185">Reference proteome</keyword>
<dbReference type="EMBL" id="ACCJ01000021">
    <property type="protein sequence ID" value="EEG57422.1"/>
    <property type="molecule type" value="Genomic_DNA"/>
</dbReference>
<accession>C0CU33</accession>
<organism evidence="1 2">
    <name type="scientific">[Clostridium] asparagiforme DSM 15981</name>
    <dbReference type="NCBI Taxonomy" id="518636"/>
    <lineage>
        <taxon>Bacteria</taxon>
        <taxon>Bacillati</taxon>
        <taxon>Bacillota</taxon>
        <taxon>Clostridia</taxon>
        <taxon>Lachnospirales</taxon>
        <taxon>Lachnospiraceae</taxon>
        <taxon>Enterocloster</taxon>
    </lineage>
</organism>
<evidence type="ECO:0000313" key="2">
    <source>
        <dbReference type="Proteomes" id="UP000004756"/>
    </source>
</evidence>
<gene>
    <name evidence="1" type="ORF">CLOSTASPAR_00482</name>
</gene>
<name>C0CU33_9FIRM</name>
<evidence type="ECO:0000313" key="1">
    <source>
        <dbReference type="EMBL" id="EEG57422.1"/>
    </source>
</evidence>
<sequence length="77" mass="8617">PGPMAQAVPVGSPVITTIIPARAAPWQRFTKCLTFFIMFSSFSQCTGRLRQSPAGFTLVLFHPLIALRQRQRIIVFK</sequence>
<reference evidence="1 2" key="1">
    <citation type="submission" date="2009-01" db="EMBL/GenBank/DDBJ databases">
        <authorList>
            <person name="Fulton L."/>
            <person name="Clifton S."/>
            <person name="Fulton B."/>
            <person name="Xu J."/>
            <person name="Minx P."/>
            <person name="Pepin K.H."/>
            <person name="Johnson M."/>
            <person name="Bhonagiri V."/>
            <person name="Nash W.E."/>
            <person name="Mardis E.R."/>
            <person name="Wilson R.K."/>
        </authorList>
    </citation>
    <scope>NUCLEOTIDE SEQUENCE [LARGE SCALE GENOMIC DNA]</scope>
    <source>
        <strain evidence="1 2">DSM 15981</strain>
    </source>
</reference>
<dbReference type="HOGENOM" id="CLU_2643638_0_0_9"/>
<dbReference type="Proteomes" id="UP000004756">
    <property type="component" value="Unassembled WGS sequence"/>
</dbReference>